<keyword evidence="3" id="KW-1185">Reference proteome</keyword>
<protein>
    <submittedName>
        <fullName evidence="2">Uncharacterized protein</fullName>
    </submittedName>
</protein>
<comment type="caution">
    <text evidence="2">The sequence shown here is derived from an EMBL/GenBank/DDBJ whole genome shotgun (WGS) entry which is preliminary data.</text>
</comment>
<name>A0A8H6TGK6_MYCCL</name>
<accession>A0A8H6TGK6</accession>
<organism evidence="2 3">
    <name type="scientific">Mycena chlorophos</name>
    <name type="common">Agaric fungus</name>
    <name type="synonym">Agaricus chlorophos</name>
    <dbReference type="NCBI Taxonomy" id="658473"/>
    <lineage>
        <taxon>Eukaryota</taxon>
        <taxon>Fungi</taxon>
        <taxon>Dikarya</taxon>
        <taxon>Basidiomycota</taxon>
        <taxon>Agaricomycotina</taxon>
        <taxon>Agaricomycetes</taxon>
        <taxon>Agaricomycetidae</taxon>
        <taxon>Agaricales</taxon>
        <taxon>Marasmiineae</taxon>
        <taxon>Mycenaceae</taxon>
        <taxon>Mycena</taxon>
    </lineage>
</organism>
<feature type="signal peptide" evidence="1">
    <location>
        <begin position="1"/>
        <end position="20"/>
    </location>
</feature>
<reference evidence="2" key="1">
    <citation type="submission" date="2020-05" db="EMBL/GenBank/DDBJ databases">
        <title>Mycena genomes resolve the evolution of fungal bioluminescence.</title>
        <authorList>
            <person name="Tsai I.J."/>
        </authorList>
    </citation>
    <scope>NUCLEOTIDE SEQUENCE</scope>
    <source>
        <strain evidence="2">110903Hualien_Pintung</strain>
    </source>
</reference>
<evidence type="ECO:0000313" key="2">
    <source>
        <dbReference type="EMBL" id="KAF7316864.1"/>
    </source>
</evidence>
<keyword evidence="1" id="KW-0732">Signal</keyword>
<sequence length="222" mass="23976">MFTTPTVLLVLLSVASSLLAKPLAFRRDASIAFRNAPALHLQARDAGPGNVSFSNLYSNNSILQGLDNFNGVGNFDGSQNSQTIVVQETETQCQDVQIEVIQQKLAIIQEIVKQIITEQICDVETQTIVLAQHNGALEVFRDDIQRKTTVRQIGYDTEIASKFSQIFNPDGSLSNSNLNFSGQDVGKNVIIPTGNNWNDATSPALQAGINAAITSALNVTNA</sequence>
<proteinExistence type="predicted"/>
<evidence type="ECO:0000313" key="3">
    <source>
        <dbReference type="Proteomes" id="UP000613580"/>
    </source>
</evidence>
<dbReference type="OrthoDB" id="3236720at2759"/>
<evidence type="ECO:0000256" key="1">
    <source>
        <dbReference type="SAM" id="SignalP"/>
    </source>
</evidence>
<feature type="chain" id="PRO_5034834162" evidence="1">
    <location>
        <begin position="21"/>
        <end position="222"/>
    </location>
</feature>
<dbReference type="EMBL" id="JACAZE010000005">
    <property type="protein sequence ID" value="KAF7316864.1"/>
    <property type="molecule type" value="Genomic_DNA"/>
</dbReference>
<gene>
    <name evidence="2" type="ORF">HMN09_00420200</name>
</gene>
<dbReference type="AlphaFoldDB" id="A0A8H6TGK6"/>
<dbReference type="Proteomes" id="UP000613580">
    <property type="component" value="Unassembled WGS sequence"/>
</dbReference>